<dbReference type="Gene3D" id="3.90.79.10">
    <property type="entry name" value="Nucleoside Triphosphate Pyrophosphohydrolase"/>
    <property type="match status" value="1"/>
</dbReference>
<keyword evidence="2" id="KW-0378">Hydrolase</keyword>
<protein>
    <submittedName>
        <fullName evidence="4">DNA mismatch repair protein MutT</fullName>
    </submittedName>
</protein>
<keyword evidence="5" id="KW-1185">Reference proteome</keyword>
<dbReference type="PRINTS" id="PR00502">
    <property type="entry name" value="NUDIXFAMILY"/>
</dbReference>
<dbReference type="PANTHER" id="PTHR43736">
    <property type="entry name" value="ADP-RIBOSE PYROPHOSPHATASE"/>
    <property type="match status" value="1"/>
</dbReference>
<accession>A0A917G6Z3</accession>
<evidence type="ECO:0000259" key="3">
    <source>
        <dbReference type="PROSITE" id="PS51462"/>
    </source>
</evidence>
<dbReference type="Proteomes" id="UP000616608">
    <property type="component" value="Unassembled WGS sequence"/>
</dbReference>
<dbReference type="GO" id="GO:0016787">
    <property type="term" value="F:hydrolase activity"/>
    <property type="evidence" value="ECO:0007669"/>
    <property type="project" value="UniProtKB-KW"/>
</dbReference>
<reference evidence="4" key="1">
    <citation type="journal article" date="2014" name="Int. J. Syst. Evol. Microbiol.">
        <title>Complete genome sequence of Corynebacterium casei LMG S-19264T (=DSM 44701T), isolated from a smear-ripened cheese.</title>
        <authorList>
            <consortium name="US DOE Joint Genome Institute (JGI-PGF)"/>
            <person name="Walter F."/>
            <person name="Albersmeier A."/>
            <person name="Kalinowski J."/>
            <person name="Ruckert C."/>
        </authorList>
    </citation>
    <scope>NUCLEOTIDE SEQUENCE</scope>
    <source>
        <strain evidence="4">CGMCC 1.15760</strain>
    </source>
</reference>
<dbReference type="SUPFAM" id="SSF55811">
    <property type="entry name" value="Nudix"/>
    <property type="match status" value="1"/>
</dbReference>
<evidence type="ECO:0000313" key="4">
    <source>
        <dbReference type="EMBL" id="GGG25748.1"/>
    </source>
</evidence>
<reference evidence="4" key="2">
    <citation type="submission" date="2020-09" db="EMBL/GenBank/DDBJ databases">
        <authorList>
            <person name="Sun Q."/>
            <person name="Zhou Y."/>
        </authorList>
    </citation>
    <scope>NUCLEOTIDE SEQUENCE</scope>
    <source>
        <strain evidence="4">CGMCC 1.15760</strain>
    </source>
</reference>
<gene>
    <name evidence="4" type="ORF">GCM10007425_20460</name>
</gene>
<dbReference type="PROSITE" id="PS51462">
    <property type="entry name" value="NUDIX"/>
    <property type="match status" value="1"/>
</dbReference>
<name>A0A917G6Z3_9BACI</name>
<organism evidence="4 5">
    <name type="scientific">Lysinibacillus alkalisoli</name>
    <dbReference type="NCBI Taxonomy" id="1911548"/>
    <lineage>
        <taxon>Bacteria</taxon>
        <taxon>Bacillati</taxon>
        <taxon>Bacillota</taxon>
        <taxon>Bacilli</taxon>
        <taxon>Bacillales</taxon>
        <taxon>Bacillaceae</taxon>
        <taxon>Lysinibacillus</taxon>
    </lineage>
</organism>
<dbReference type="Pfam" id="PF00293">
    <property type="entry name" value="NUDIX"/>
    <property type="match status" value="1"/>
</dbReference>
<dbReference type="PANTHER" id="PTHR43736:SF1">
    <property type="entry name" value="DIHYDRONEOPTERIN TRIPHOSPHATE DIPHOSPHATASE"/>
    <property type="match status" value="1"/>
</dbReference>
<comment type="similarity">
    <text evidence="1">Belongs to the Nudix hydrolase family.</text>
</comment>
<dbReference type="EMBL" id="BMJT01000006">
    <property type="protein sequence ID" value="GGG25748.1"/>
    <property type="molecule type" value="Genomic_DNA"/>
</dbReference>
<comment type="caution">
    <text evidence="4">The sequence shown here is derived from an EMBL/GenBank/DDBJ whole genome shotgun (WGS) entry which is preliminary data.</text>
</comment>
<evidence type="ECO:0000256" key="1">
    <source>
        <dbReference type="ARBA" id="ARBA00005582"/>
    </source>
</evidence>
<sequence>MIGVGVGAFIIQDDKLLLVKRKKAPESFHWSLPGGKVDFMETIEDAIIREIKEELAITITLERLLCVTNHILPDEQIHFVAPTFVAHICCGQPKNQEPHALEAIGWYALNDLPEPLTLTTIKALEAYHP</sequence>
<dbReference type="CDD" id="cd04679">
    <property type="entry name" value="NUDIX_MutT_Nudt1"/>
    <property type="match status" value="1"/>
</dbReference>
<dbReference type="InterPro" id="IPR015797">
    <property type="entry name" value="NUDIX_hydrolase-like_dom_sf"/>
</dbReference>
<evidence type="ECO:0000313" key="5">
    <source>
        <dbReference type="Proteomes" id="UP000616608"/>
    </source>
</evidence>
<dbReference type="AlphaFoldDB" id="A0A917G6Z3"/>
<dbReference type="RefSeq" id="WP_188614955.1">
    <property type="nucleotide sequence ID" value="NZ_BMJT01000006.1"/>
</dbReference>
<dbReference type="InterPro" id="IPR020476">
    <property type="entry name" value="Nudix_hydrolase"/>
</dbReference>
<dbReference type="InterPro" id="IPR000086">
    <property type="entry name" value="NUDIX_hydrolase_dom"/>
</dbReference>
<proteinExistence type="inferred from homology"/>
<evidence type="ECO:0000256" key="2">
    <source>
        <dbReference type="ARBA" id="ARBA00022801"/>
    </source>
</evidence>
<feature type="domain" description="Nudix hydrolase" evidence="3">
    <location>
        <begin position="1"/>
        <end position="129"/>
    </location>
</feature>